<protein>
    <submittedName>
        <fullName evidence="1">Uncharacterized protein</fullName>
    </submittedName>
</protein>
<accession>A0ACB0JNI1</accession>
<evidence type="ECO:0000313" key="1">
    <source>
        <dbReference type="EMBL" id="CAJ2645830.1"/>
    </source>
</evidence>
<keyword evidence="2" id="KW-1185">Reference proteome</keyword>
<dbReference type="Proteomes" id="UP001177021">
    <property type="component" value="Unassembled WGS sequence"/>
</dbReference>
<dbReference type="EMBL" id="CASHSV030000109">
    <property type="protein sequence ID" value="CAJ2645830.1"/>
    <property type="molecule type" value="Genomic_DNA"/>
</dbReference>
<reference evidence="1" key="1">
    <citation type="submission" date="2023-10" db="EMBL/GenBank/DDBJ databases">
        <authorList>
            <person name="Rodriguez Cubillos JULIANA M."/>
            <person name="De Vega J."/>
        </authorList>
    </citation>
    <scope>NUCLEOTIDE SEQUENCE</scope>
</reference>
<comment type="caution">
    <text evidence="1">The sequence shown here is derived from an EMBL/GenBank/DDBJ whole genome shotgun (WGS) entry which is preliminary data.</text>
</comment>
<proteinExistence type="predicted"/>
<name>A0ACB0JNI1_TRIPR</name>
<sequence>MKTIYMLKKSLSDCFFFATTAAASDIEVRTGTVLRFCLRKLTKNFPASCCSSNGSVGITEEGIKSLDLERAQVETSTCNCREDKTRREL</sequence>
<gene>
    <name evidence="1" type="ORF">MILVUS5_LOCUS14661</name>
</gene>
<evidence type="ECO:0000313" key="2">
    <source>
        <dbReference type="Proteomes" id="UP001177021"/>
    </source>
</evidence>
<organism evidence="1 2">
    <name type="scientific">Trifolium pratense</name>
    <name type="common">Red clover</name>
    <dbReference type="NCBI Taxonomy" id="57577"/>
    <lineage>
        <taxon>Eukaryota</taxon>
        <taxon>Viridiplantae</taxon>
        <taxon>Streptophyta</taxon>
        <taxon>Embryophyta</taxon>
        <taxon>Tracheophyta</taxon>
        <taxon>Spermatophyta</taxon>
        <taxon>Magnoliopsida</taxon>
        <taxon>eudicotyledons</taxon>
        <taxon>Gunneridae</taxon>
        <taxon>Pentapetalae</taxon>
        <taxon>rosids</taxon>
        <taxon>fabids</taxon>
        <taxon>Fabales</taxon>
        <taxon>Fabaceae</taxon>
        <taxon>Papilionoideae</taxon>
        <taxon>50 kb inversion clade</taxon>
        <taxon>NPAAA clade</taxon>
        <taxon>Hologalegina</taxon>
        <taxon>IRL clade</taxon>
        <taxon>Trifolieae</taxon>
        <taxon>Trifolium</taxon>
    </lineage>
</organism>